<gene>
    <name evidence="1" type="ORF">PPERSA_12562</name>
</gene>
<dbReference type="SUPFAM" id="SSF57850">
    <property type="entry name" value="RING/U-box"/>
    <property type="match status" value="1"/>
</dbReference>
<accession>A0A0V0QCC9</accession>
<dbReference type="EMBL" id="LDAU01000202">
    <property type="protein sequence ID" value="KRW99886.1"/>
    <property type="molecule type" value="Genomic_DNA"/>
</dbReference>
<comment type="caution">
    <text evidence="1">The sequence shown here is derived from an EMBL/GenBank/DDBJ whole genome shotgun (WGS) entry which is preliminary data.</text>
</comment>
<name>A0A0V0QCC9_PSEPJ</name>
<proteinExistence type="predicted"/>
<evidence type="ECO:0000313" key="1">
    <source>
        <dbReference type="EMBL" id="KRW99886.1"/>
    </source>
</evidence>
<protein>
    <recommendedName>
        <fullName evidence="3">RING-type domain-containing protein</fullName>
    </recommendedName>
</protein>
<evidence type="ECO:0008006" key="3">
    <source>
        <dbReference type="Google" id="ProtNLM"/>
    </source>
</evidence>
<reference evidence="1 2" key="1">
    <citation type="journal article" date="2015" name="Sci. Rep.">
        <title>Genome of the facultative scuticociliatosis pathogen Pseudocohnilembus persalinus provides insight into its virulence through horizontal gene transfer.</title>
        <authorList>
            <person name="Xiong J."/>
            <person name="Wang G."/>
            <person name="Cheng J."/>
            <person name="Tian M."/>
            <person name="Pan X."/>
            <person name="Warren A."/>
            <person name="Jiang C."/>
            <person name="Yuan D."/>
            <person name="Miao W."/>
        </authorList>
    </citation>
    <scope>NUCLEOTIDE SEQUENCE [LARGE SCALE GENOMIC DNA]</scope>
    <source>
        <strain evidence="1">36N120E</strain>
    </source>
</reference>
<dbReference type="Proteomes" id="UP000054937">
    <property type="component" value="Unassembled WGS sequence"/>
</dbReference>
<dbReference type="InParanoid" id="A0A0V0QCC9"/>
<organism evidence="1 2">
    <name type="scientific">Pseudocohnilembus persalinus</name>
    <name type="common">Ciliate</name>
    <dbReference type="NCBI Taxonomy" id="266149"/>
    <lineage>
        <taxon>Eukaryota</taxon>
        <taxon>Sar</taxon>
        <taxon>Alveolata</taxon>
        <taxon>Ciliophora</taxon>
        <taxon>Intramacronucleata</taxon>
        <taxon>Oligohymenophorea</taxon>
        <taxon>Scuticociliatia</taxon>
        <taxon>Philasterida</taxon>
        <taxon>Pseudocohnilembidae</taxon>
        <taxon>Pseudocohnilembus</taxon>
    </lineage>
</organism>
<sequence>MSFQTVEDLQLKISFSNELLLNKPQILSSEECPVCLQLLCRPLNCPNGHNLCEQCYDNLKNKSCFVLQNNIINNIKQNCKQDTQICVGAIDTIQNKDEFLVCCIDNALEALKETYSFQKANKTQKGNYFYNVEGSSFGFSSQQEIQLLQSIDNACKSDKFRLSWYLNGKGGGRIMDQFDVNNSRYKKVIMLKQ</sequence>
<dbReference type="InterPro" id="IPR013083">
    <property type="entry name" value="Znf_RING/FYVE/PHD"/>
</dbReference>
<dbReference type="AlphaFoldDB" id="A0A0V0QCC9"/>
<dbReference type="Gene3D" id="3.30.40.10">
    <property type="entry name" value="Zinc/RING finger domain, C3HC4 (zinc finger)"/>
    <property type="match status" value="1"/>
</dbReference>
<evidence type="ECO:0000313" key="2">
    <source>
        <dbReference type="Proteomes" id="UP000054937"/>
    </source>
</evidence>
<keyword evidence="2" id="KW-1185">Reference proteome</keyword>
<dbReference type="OrthoDB" id="265776at2759"/>